<proteinExistence type="predicted"/>
<feature type="domain" description="Protein CPL1-like" evidence="2">
    <location>
        <begin position="260"/>
        <end position="322"/>
    </location>
</feature>
<keyword evidence="4" id="KW-1185">Reference proteome</keyword>
<dbReference type="EMBL" id="CYGV01001001">
    <property type="protein sequence ID" value="CUA69884.1"/>
    <property type="molecule type" value="Genomic_DNA"/>
</dbReference>
<feature type="signal peptide" evidence="1">
    <location>
        <begin position="1"/>
        <end position="19"/>
    </location>
</feature>
<name>A0A0K6FUX4_9AGAM</name>
<protein>
    <recommendedName>
        <fullName evidence="2">Protein CPL1-like domain-containing protein</fullName>
    </recommendedName>
</protein>
<dbReference type="InterPro" id="IPR009030">
    <property type="entry name" value="Growth_fac_rcpt_cys_sf"/>
</dbReference>
<dbReference type="PANTHER" id="PTHR35192:SF2">
    <property type="entry name" value="APPLE DOMAIN-CONTAINING PROTEIN"/>
    <property type="match status" value="1"/>
</dbReference>
<keyword evidence="1" id="KW-0732">Signal</keyword>
<organism evidence="3 4">
    <name type="scientific">Rhizoctonia solani</name>
    <dbReference type="NCBI Taxonomy" id="456999"/>
    <lineage>
        <taxon>Eukaryota</taxon>
        <taxon>Fungi</taxon>
        <taxon>Dikarya</taxon>
        <taxon>Basidiomycota</taxon>
        <taxon>Agaricomycotina</taxon>
        <taxon>Agaricomycetes</taxon>
        <taxon>Cantharellales</taxon>
        <taxon>Ceratobasidiaceae</taxon>
        <taxon>Rhizoctonia</taxon>
    </lineage>
</organism>
<evidence type="ECO:0000313" key="3">
    <source>
        <dbReference type="EMBL" id="CUA69884.1"/>
    </source>
</evidence>
<sequence>MRLFSIAALSSLLITTVYAHAIESRASHLGERAPCIAGTEPASGGCQSCAPGYFSLVVLVPVVAKRAGPTRSRTAVPARLARLALPLVLDLRPALVWTDNTGVDLNARRVLPGSTLEQCPAGKGSNAGSTSVDQCTEKCSSGKIYTNGGCQSCPGGTYPNSNQCVNCPAGSVSGPGSASCTPCNDGSVPQANGQSCSPCARNTYASGNSCVPCPDGTTSNPGSSSCGPQPSKRAQLAPRTATCAPGWMSCPVLSGQGGNECINPMTTLDSCGGCVGAEGEESPKYAGRNCGDIPHVDGVTCHRGRCKIESCRSGYEVSGESCVPRATSGKGNGTSLVRSVHGRFERHHTL</sequence>
<dbReference type="InterPro" id="IPR038955">
    <property type="entry name" value="PriA/CPL1_fungi"/>
</dbReference>
<evidence type="ECO:0000256" key="1">
    <source>
        <dbReference type="SAM" id="SignalP"/>
    </source>
</evidence>
<dbReference type="Proteomes" id="UP000044841">
    <property type="component" value="Unassembled WGS sequence"/>
</dbReference>
<accession>A0A0K6FUX4</accession>
<evidence type="ECO:0000313" key="4">
    <source>
        <dbReference type="Proteomes" id="UP000044841"/>
    </source>
</evidence>
<reference evidence="3 4" key="1">
    <citation type="submission" date="2015-07" db="EMBL/GenBank/DDBJ databases">
        <authorList>
            <person name="Noorani M."/>
        </authorList>
    </citation>
    <scope>NUCLEOTIDE SEQUENCE [LARGE SCALE GENOMIC DNA]</scope>
    <source>
        <strain evidence="3">BBA 69670</strain>
    </source>
</reference>
<dbReference type="SMART" id="SM01411">
    <property type="entry name" value="Ephrin_rec_like"/>
    <property type="match status" value="3"/>
</dbReference>
<dbReference type="InterPro" id="IPR048661">
    <property type="entry name" value="CPL1-like"/>
</dbReference>
<evidence type="ECO:0000259" key="2">
    <source>
        <dbReference type="Pfam" id="PF21671"/>
    </source>
</evidence>
<dbReference type="PANTHER" id="PTHR35192">
    <property type="entry name" value="PROTEIN, PUTATIVE-RELATED"/>
    <property type="match status" value="1"/>
</dbReference>
<dbReference type="Pfam" id="PF21671">
    <property type="entry name" value="CPL1-like"/>
    <property type="match status" value="1"/>
</dbReference>
<dbReference type="AlphaFoldDB" id="A0A0K6FUX4"/>
<dbReference type="SUPFAM" id="SSF57184">
    <property type="entry name" value="Growth factor receptor domain"/>
    <property type="match status" value="1"/>
</dbReference>
<feature type="chain" id="PRO_5005502206" description="Protein CPL1-like domain-containing protein" evidence="1">
    <location>
        <begin position="20"/>
        <end position="350"/>
    </location>
</feature>
<gene>
    <name evidence="3" type="ORF">RSOLAG22IIIB_04140</name>
</gene>